<feature type="chain" id="PRO_5042970507" evidence="2">
    <location>
        <begin position="21"/>
        <end position="108"/>
    </location>
</feature>
<dbReference type="EMBL" id="WIXE01004586">
    <property type="protein sequence ID" value="KAK5982910.1"/>
    <property type="molecule type" value="Genomic_DNA"/>
</dbReference>
<accession>A0AAN8FXU9</accession>
<organism evidence="3 4">
    <name type="scientific">Trichostrongylus colubriformis</name>
    <name type="common">Black scour worm</name>
    <dbReference type="NCBI Taxonomy" id="6319"/>
    <lineage>
        <taxon>Eukaryota</taxon>
        <taxon>Metazoa</taxon>
        <taxon>Ecdysozoa</taxon>
        <taxon>Nematoda</taxon>
        <taxon>Chromadorea</taxon>
        <taxon>Rhabditida</taxon>
        <taxon>Rhabditina</taxon>
        <taxon>Rhabditomorpha</taxon>
        <taxon>Strongyloidea</taxon>
        <taxon>Trichostrongylidae</taxon>
        <taxon>Trichostrongylus</taxon>
    </lineage>
</organism>
<gene>
    <name evidence="3" type="ORF">GCK32_008260</name>
</gene>
<reference evidence="3 4" key="1">
    <citation type="submission" date="2019-10" db="EMBL/GenBank/DDBJ databases">
        <title>Assembly and Annotation for the nematode Trichostrongylus colubriformis.</title>
        <authorList>
            <person name="Martin J."/>
        </authorList>
    </citation>
    <scope>NUCLEOTIDE SEQUENCE [LARGE SCALE GENOMIC DNA]</scope>
    <source>
        <strain evidence="3">G859</strain>
        <tissue evidence="3">Whole worm</tissue>
    </source>
</reference>
<protein>
    <submittedName>
        <fullName evidence="3">Uncharacterized protein</fullName>
    </submittedName>
</protein>
<evidence type="ECO:0000256" key="2">
    <source>
        <dbReference type="SAM" id="SignalP"/>
    </source>
</evidence>
<evidence type="ECO:0000313" key="3">
    <source>
        <dbReference type="EMBL" id="KAK5982910.1"/>
    </source>
</evidence>
<keyword evidence="2" id="KW-0732">Signal</keyword>
<evidence type="ECO:0000313" key="4">
    <source>
        <dbReference type="Proteomes" id="UP001331761"/>
    </source>
</evidence>
<dbReference type="Proteomes" id="UP001331761">
    <property type="component" value="Unassembled WGS sequence"/>
</dbReference>
<feature type="signal peptide" evidence="2">
    <location>
        <begin position="1"/>
        <end position="20"/>
    </location>
</feature>
<evidence type="ECO:0000256" key="1">
    <source>
        <dbReference type="SAM" id="Coils"/>
    </source>
</evidence>
<comment type="caution">
    <text evidence="3">The sequence shown here is derived from an EMBL/GenBank/DDBJ whole genome shotgun (WGS) entry which is preliminary data.</text>
</comment>
<proteinExistence type="predicted"/>
<sequence>MATNIMRCVVLMALSPLLSAVSVDSTKAVQLQTATVDVNFISPFHPFSKEARRERRKERRILRKKKQRLRELREEIRILTHSLQQTRQCQSTCCTSAVDEKTVLKFGI</sequence>
<keyword evidence="4" id="KW-1185">Reference proteome</keyword>
<dbReference type="AlphaFoldDB" id="A0AAN8FXU9"/>
<feature type="coiled-coil region" evidence="1">
    <location>
        <begin position="48"/>
        <end position="89"/>
    </location>
</feature>
<name>A0AAN8FXU9_TRICO</name>
<keyword evidence="1" id="KW-0175">Coiled coil</keyword>